<dbReference type="SUPFAM" id="SSF160631">
    <property type="entry name" value="SMI1/KNR4-like"/>
    <property type="match status" value="1"/>
</dbReference>
<reference evidence="3" key="1">
    <citation type="submission" date="2019-03" db="EMBL/GenBank/DDBJ databases">
        <title>Long read genome sequence of the mycoparasitic Pythium oligandrum ATCC 38472 isolated from sugarbeet rhizosphere.</title>
        <authorList>
            <person name="Gaulin E."/>
        </authorList>
    </citation>
    <scope>NUCLEOTIDE SEQUENCE</scope>
    <source>
        <strain evidence="3">ATCC 38472_TT</strain>
    </source>
</reference>
<sequence length="173" mass="19307">MSGVQVLKDSHPRQGGMDEDECEQCIHDIVSWFQRKADLSERAAKSTDVESLEEELGREIPEALRSLLKKQSGGLWFDEYRSLTPSDIVRTAEKLAGVGGWKTSFIPFAADLDGNALITDAASKSAVYIFGDDGKGRQLAPTLSEYLEEYRNRLLSGQFDYVEDVGLVERSRK</sequence>
<dbReference type="SMART" id="SM00860">
    <property type="entry name" value="SMI1_KNR4"/>
    <property type="match status" value="1"/>
</dbReference>
<dbReference type="InterPro" id="IPR018958">
    <property type="entry name" value="Knr4/Smi1-like_dom"/>
</dbReference>
<dbReference type="OrthoDB" id="58077at2759"/>
<dbReference type="Gene3D" id="3.40.1580.10">
    <property type="entry name" value="SMI1/KNR4-like"/>
    <property type="match status" value="1"/>
</dbReference>
<gene>
    <name evidence="3" type="ORF">Poli38472_004184</name>
</gene>
<dbReference type="InterPro" id="IPR037883">
    <property type="entry name" value="Knr4/Smi1-like_sf"/>
</dbReference>
<evidence type="ECO:0000313" key="4">
    <source>
        <dbReference type="Proteomes" id="UP000794436"/>
    </source>
</evidence>
<dbReference type="AlphaFoldDB" id="A0A8K1FMM3"/>
<evidence type="ECO:0000259" key="2">
    <source>
        <dbReference type="SMART" id="SM00860"/>
    </source>
</evidence>
<keyword evidence="4" id="KW-1185">Reference proteome</keyword>
<evidence type="ECO:0000313" key="3">
    <source>
        <dbReference type="EMBL" id="TMW66419.1"/>
    </source>
</evidence>
<evidence type="ECO:0000256" key="1">
    <source>
        <dbReference type="SAM" id="MobiDB-lite"/>
    </source>
</evidence>
<comment type="caution">
    <text evidence="3">The sequence shown here is derived from an EMBL/GenBank/DDBJ whole genome shotgun (WGS) entry which is preliminary data.</text>
</comment>
<dbReference type="Proteomes" id="UP000794436">
    <property type="component" value="Unassembled WGS sequence"/>
</dbReference>
<organism evidence="3 4">
    <name type="scientific">Pythium oligandrum</name>
    <name type="common">Mycoparasitic fungus</name>
    <dbReference type="NCBI Taxonomy" id="41045"/>
    <lineage>
        <taxon>Eukaryota</taxon>
        <taxon>Sar</taxon>
        <taxon>Stramenopiles</taxon>
        <taxon>Oomycota</taxon>
        <taxon>Peronosporomycetes</taxon>
        <taxon>Pythiales</taxon>
        <taxon>Pythiaceae</taxon>
        <taxon>Pythium</taxon>
    </lineage>
</organism>
<feature type="domain" description="Knr4/Smi1-like" evidence="2">
    <location>
        <begin position="43"/>
        <end position="149"/>
    </location>
</feature>
<name>A0A8K1FMM3_PYTOL</name>
<proteinExistence type="predicted"/>
<dbReference type="EMBL" id="SPLM01000036">
    <property type="protein sequence ID" value="TMW66419.1"/>
    <property type="molecule type" value="Genomic_DNA"/>
</dbReference>
<dbReference type="Pfam" id="PF09346">
    <property type="entry name" value="SMI1_KNR4"/>
    <property type="match status" value="1"/>
</dbReference>
<accession>A0A8K1FMM3</accession>
<feature type="region of interest" description="Disordered" evidence="1">
    <location>
        <begin position="1"/>
        <end position="20"/>
    </location>
</feature>
<protein>
    <recommendedName>
        <fullName evidence="2">Knr4/Smi1-like domain-containing protein</fullName>
    </recommendedName>
</protein>